<evidence type="ECO:0000313" key="3">
    <source>
        <dbReference type="EMBL" id="QOY86623.1"/>
    </source>
</evidence>
<dbReference type="InterPro" id="IPR000639">
    <property type="entry name" value="Epox_hydrolase-like"/>
</dbReference>
<evidence type="ECO:0000259" key="2">
    <source>
        <dbReference type="Pfam" id="PF00561"/>
    </source>
</evidence>
<dbReference type="RefSeq" id="WP_194448292.1">
    <property type="nucleotide sequence ID" value="NZ_CP063849.1"/>
</dbReference>
<dbReference type="Proteomes" id="UP000593892">
    <property type="component" value="Chromosome"/>
</dbReference>
<dbReference type="AlphaFoldDB" id="A0A7S7NN13"/>
<dbReference type="KEGG" id="pfer:IRI77_28100"/>
<dbReference type="GO" id="GO:0016787">
    <property type="term" value="F:hydrolase activity"/>
    <property type="evidence" value="ECO:0007669"/>
    <property type="project" value="UniProtKB-KW"/>
</dbReference>
<keyword evidence="4" id="KW-1185">Reference proteome</keyword>
<dbReference type="InterPro" id="IPR029058">
    <property type="entry name" value="AB_hydrolase_fold"/>
</dbReference>
<sequence>MPYITAGRENSGNINLYYEDHGSGQPVVLIHGYPLSGASWERQTAALLAKGYRVITYDRRGFGKSSQPASGYNYNTFAQDLRELVTQLELRDFVLAGFSMGGGEVARYLGVYGDAGVSKAVFISSVPPFLLKTADNPDGVDGSVFGAIQKEIVADRYAFFSSFFRNFYNADVLLGQRVSEQTVQASWNVAAGASATACLDCVATWHEDFRGDLARIKVPTLVIHGDSDRIVPITASGLLTVKLVAGARLYVVKDGPHCITWTHADDVNRELINFLGADAETVTGSGLSSATTA</sequence>
<comment type="similarity">
    <text evidence="1">Belongs to the AB hydrolase superfamily. Bacterial non-heme haloperoxidase / perhydrolase family.</text>
</comment>
<evidence type="ECO:0000313" key="4">
    <source>
        <dbReference type="Proteomes" id="UP000593892"/>
    </source>
</evidence>
<name>A0A7S7NN13_PALFE</name>
<organism evidence="3 4">
    <name type="scientific">Paludibaculum fermentans</name>
    <dbReference type="NCBI Taxonomy" id="1473598"/>
    <lineage>
        <taxon>Bacteria</taxon>
        <taxon>Pseudomonadati</taxon>
        <taxon>Acidobacteriota</taxon>
        <taxon>Terriglobia</taxon>
        <taxon>Bryobacterales</taxon>
        <taxon>Bryobacteraceae</taxon>
        <taxon>Paludibaculum</taxon>
    </lineage>
</organism>
<dbReference type="Pfam" id="PF00561">
    <property type="entry name" value="Abhydrolase_1"/>
    <property type="match status" value="1"/>
</dbReference>
<accession>A0A7S7NN13</accession>
<dbReference type="PRINTS" id="PR00412">
    <property type="entry name" value="EPOXHYDRLASE"/>
</dbReference>
<dbReference type="PANTHER" id="PTHR43433:SF4">
    <property type="entry name" value="NON-HEME CHLOROPEROXIDASE-RELATED"/>
    <property type="match status" value="1"/>
</dbReference>
<dbReference type="PRINTS" id="PR00111">
    <property type="entry name" value="ABHYDROLASE"/>
</dbReference>
<dbReference type="PANTHER" id="PTHR43433">
    <property type="entry name" value="HYDROLASE, ALPHA/BETA FOLD FAMILY PROTEIN"/>
    <property type="match status" value="1"/>
</dbReference>
<dbReference type="InterPro" id="IPR050471">
    <property type="entry name" value="AB_hydrolase"/>
</dbReference>
<evidence type="ECO:0000256" key="1">
    <source>
        <dbReference type="ARBA" id="ARBA00038128"/>
    </source>
</evidence>
<proteinExistence type="inferred from homology"/>
<dbReference type="EMBL" id="CP063849">
    <property type="protein sequence ID" value="QOY86623.1"/>
    <property type="molecule type" value="Genomic_DNA"/>
</dbReference>
<dbReference type="Gene3D" id="3.40.50.1820">
    <property type="entry name" value="alpha/beta hydrolase"/>
    <property type="match status" value="1"/>
</dbReference>
<protein>
    <submittedName>
        <fullName evidence="3">Alpha/beta hydrolase</fullName>
    </submittedName>
</protein>
<dbReference type="SUPFAM" id="SSF53474">
    <property type="entry name" value="alpha/beta-Hydrolases"/>
    <property type="match status" value="1"/>
</dbReference>
<reference evidence="3 4" key="1">
    <citation type="submission" date="2020-10" db="EMBL/GenBank/DDBJ databases">
        <title>Complete genome sequence of Paludibaculum fermentans P105T, a facultatively anaerobic acidobacterium capable of dissimilatory Fe(III) reduction.</title>
        <authorList>
            <person name="Dedysh S.N."/>
            <person name="Beletsky A.V."/>
            <person name="Kulichevskaya I.S."/>
            <person name="Mardanov A.V."/>
            <person name="Ravin N.V."/>
        </authorList>
    </citation>
    <scope>NUCLEOTIDE SEQUENCE [LARGE SCALE GENOMIC DNA]</scope>
    <source>
        <strain evidence="3 4">P105</strain>
    </source>
</reference>
<keyword evidence="3" id="KW-0378">Hydrolase</keyword>
<gene>
    <name evidence="3" type="ORF">IRI77_28100</name>
</gene>
<dbReference type="InterPro" id="IPR000073">
    <property type="entry name" value="AB_hydrolase_1"/>
</dbReference>
<dbReference type="FunFam" id="3.40.50.1820:FF:000205">
    <property type="entry name" value="Non-haem bromoperoxidase BPO-A2"/>
    <property type="match status" value="1"/>
</dbReference>
<feature type="domain" description="AB hydrolase-1" evidence="2">
    <location>
        <begin position="26"/>
        <end position="263"/>
    </location>
</feature>